<dbReference type="RefSeq" id="WP_142546965.1">
    <property type="nucleotide sequence ID" value="NZ_VIOI01000031.1"/>
</dbReference>
<dbReference type="CDD" id="cd00564">
    <property type="entry name" value="TMP_TenI"/>
    <property type="match status" value="1"/>
</dbReference>
<dbReference type="Pfam" id="PF02581">
    <property type="entry name" value="TMP-TENI"/>
    <property type="match status" value="1"/>
</dbReference>
<keyword evidence="3 9" id="KW-0479">Metal-binding</keyword>
<dbReference type="EC" id="2.5.1.3" evidence="9"/>
<dbReference type="PANTHER" id="PTHR20857:SF15">
    <property type="entry name" value="THIAMINE-PHOSPHATE SYNTHASE"/>
    <property type="match status" value="1"/>
</dbReference>
<evidence type="ECO:0000256" key="10">
    <source>
        <dbReference type="RuleBase" id="RU003826"/>
    </source>
</evidence>
<evidence type="ECO:0000259" key="12">
    <source>
        <dbReference type="Pfam" id="PF02581"/>
    </source>
</evidence>
<comment type="caution">
    <text evidence="13">The sequence shown here is derived from an EMBL/GenBank/DDBJ whole genome shotgun (WGS) entry which is preliminary data.</text>
</comment>
<comment type="function">
    <text evidence="9">Condenses 4-methyl-5-(beta-hydroxyethyl)thiazole monophosphate (THZ-P) and 2-methyl-4-amino-5-hydroxymethyl pyrimidine pyrophosphate (HMP-PP) to form thiamine monophosphate (TMP).</text>
</comment>
<keyword evidence="5 9" id="KW-0784">Thiamine biosynthesis</keyword>
<dbReference type="UniPathway" id="UPA00060">
    <property type="reaction ID" value="UER00141"/>
</dbReference>
<comment type="catalytic activity">
    <reaction evidence="8 9 10">
        <text>2-[(2R,5Z)-2-carboxy-4-methylthiazol-5(2H)-ylidene]ethyl phosphate + 4-amino-2-methyl-5-(diphosphooxymethyl)pyrimidine + 2 H(+) = thiamine phosphate + CO2 + diphosphate</text>
        <dbReference type="Rhea" id="RHEA:47844"/>
        <dbReference type="ChEBI" id="CHEBI:15378"/>
        <dbReference type="ChEBI" id="CHEBI:16526"/>
        <dbReference type="ChEBI" id="CHEBI:33019"/>
        <dbReference type="ChEBI" id="CHEBI:37575"/>
        <dbReference type="ChEBI" id="CHEBI:57841"/>
        <dbReference type="ChEBI" id="CHEBI:62899"/>
        <dbReference type="EC" id="2.5.1.3"/>
    </reaction>
</comment>
<dbReference type="InterPro" id="IPR036206">
    <property type="entry name" value="ThiamineP_synth_sf"/>
</dbReference>
<comment type="catalytic activity">
    <reaction evidence="7 9 10">
        <text>2-(2-carboxy-4-methylthiazol-5-yl)ethyl phosphate + 4-amino-2-methyl-5-(diphosphooxymethyl)pyrimidine + 2 H(+) = thiamine phosphate + CO2 + diphosphate</text>
        <dbReference type="Rhea" id="RHEA:47848"/>
        <dbReference type="ChEBI" id="CHEBI:15378"/>
        <dbReference type="ChEBI" id="CHEBI:16526"/>
        <dbReference type="ChEBI" id="CHEBI:33019"/>
        <dbReference type="ChEBI" id="CHEBI:37575"/>
        <dbReference type="ChEBI" id="CHEBI:57841"/>
        <dbReference type="ChEBI" id="CHEBI:62890"/>
        <dbReference type="EC" id="2.5.1.3"/>
    </reaction>
</comment>
<proteinExistence type="inferred from homology"/>
<comment type="pathway">
    <text evidence="1 9 11">Cofactor biosynthesis; thiamine diphosphate biosynthesis; thiamine phosphate from 4-amino-2-methyl-5-diphosphomethylpyrimidine and 4-methyl-5-(2-phosphoethyl)-thiazole: step 1/1.</text>
</comment>
<feature type="binding site" evidence="9">
    <location>
        <position position="266"/>
    </location>
    <ligand>
        <name>Mg(2+)</name>
        <dbReference type="ChEBI" id="CHEBI:18420"/>
    </ligand>
</feature>
<comment type="cofactor">
    <cofactor evidence="9">
        <name>Mg(2+)</name>
        <dbReference type="ChEBI" id="CHEBI:18420"/>
    </cofactor>
    <text evidence="9">Binds 1 Mg(2+) ion per subunit.</text>
</comment>
<comment type="similarity">
    <text evidence="9 10">Belongs to the thiamine-phosphate synthase family.</text>
</comment>
<evidence type="ECO:0000256" key="6">
    <source>
        <dbReference type="ARBA" id="ARBA00047334"/>
    </source>
</evidence>
<feature type="binding site" evidence="9">
    <location>
        <position position="285"/>
    </location>
    <ligand>
        <name>Mg(2+)</name>
        <dbReference type="ChEBI" id="CHEBI:18420"/>
    </ligand>
</feature>
<accession>A0A543Y3L4</accession>
<evidence type="ECO:0000313" key="14">
    <source>
        <dbReference type="Proteomes" id="UP000319979"/>
    </source>
</evidence>
<keyword evidence="2 9" id="KW-0808">Transferase</keyword>
<feature type="domain" description="Thiamine phosphate synthase/TenI" evidence="12">
    <location>
        <begin position="217"/>
        <end position="393"/>
    </location>
</feature>
<dbReference type="Gene3D" id="3.20.20.70">
    <property type="entry name" value="Aldolase class I"/>
    <property type="match status" value="1"/>
</dbReference>
<feature type="binding site" evidence="9">
    <location>
        <position position="265"/>
    </location>
    <ligand>
        <name>4-amino-2-methyl-5-(diphosphooxymethyl)pyrimidine</name>
        <dbReference type="ChEBI" id="CHEBI:57841"/>
    </ligand>
</feature>
<comment type="catalytic activity">
    <reaction evidence="6 9 10">
        <text>4-methyl-5-(2-phosphooxyethyl)-thiazole + 4-amino-2-methyl-5-(diphosphooxymethyl)pyrimidine + H(+) = thiamine phosphate + diphosphate</text>
        <dbReference type="Rhea" id="RHEA:22328"/>
        <dbReference type="ChEBI" id="CHEBI:15378"/>
        <dbReference type="ChEBI" id="CHEBI:33019"/>
        <dbReference type="ChEBI" id="CHEBI:37575"/>
        <dbReference type="ChEBI" id="CHEBI:57841"/>
        <dbReference type="ChEBI" id="CHEBI:58296"/>
        <dbReference type="EC" id="2.5.1.3"/>
    </reaction>
</comment>
<evidence type="ECO:0000256" key="8">
    <source>
        <dbReference type="ARBA" id="ARBA00047883"/>
    </source>
</evidence>
<gene>
    <name evidence="9" type="primary">thiE</name>
    <name evidence="13" type="ORF">FLM02_01665</name>
</gene>
<dbReference type="NCBIfam" id="TIGR00693">
    <property type="entry name" value="thiE"/>
    <property type="match status" value="1"/>
</dbReference>
<dbReference type="FunFam" id="3.20.20.70:FF:000064">
    <property type="entry name" value="Thiamine-phosphate synthase"/>
    <property type="match status" value="1"/>
</dbReference>
<dbReference type="GO" id="GO:0009228">
    <property type="term" value="P:thiamine biosynthetic process"/>
    <property type="evidence" value="ECO:0007669"/>
    <property type="project" value="UniProtKB-KW"/>
</dbReference>
<dbReference type="GO" id="GO:0004789">
    <property type="term" value="F:thiamine-phosphate diphosphorylase activity"/>
    <property type="evidence" value="ECO:0007669"/>
    <property type="project" value="UniProtKB-UniRule"/>
</dbReference>
<organism evidence="13 14">
    <name type="scientific">Vibrio cholerae</name>
    <dbReference type="NCBI Taxonomy" id="666"/>
    <lineage>
        <taxon>Bacteria</taxon>
        <taxon>Pseudomonadati</taxon>
        <taxon>Pseudomonadota</taxon>
        <taxon>Gammaproteobacteria</taxon>
        <taxon>Vibrionales</taxon>
        <taxon>Vibrionaceae</taxon>
        <taxon>Vibrio</taxon>
    </lineage>
</organism>
<dbReference type="InterPro" id="IPR034291">
    <property type="entry name" value="TMP_synthase"/>
</dbReference>
<comment type="caution">
    <text evidence="9">Lacks conserved residue(s) required for the propagation of feature annotation.</text>
</comment>
<dbReference type="GO" id="GO:0009229">
    <property type="term" value="P:thiamine diphosphate biosynthetic process"/>
    <property type="evidence" value="ECO:0007669"/>
    <property type="project" value="UniProtKB-UniRule"/>
</dbReference>
<feature type="binding site" evidence="9">
    <location>
        <position position="333"/>
    </location>
    <ligand>
        <name>4-amino-2-methyl-5-(diphosphooxymethyl)pyrimidine</name>
        <dbReference type="ChEBI" id="CHEBI:57841"/>
    </ligand>
</feature>
<evidence type="ECO:0000256" key="7">
    <source>
        <dbReference type="ARBA" id="ARBA00047851"/>
    </source>
</evidence>
<protein>
    <recommendedName>
        <fullName evidence="9">Thiamine-phosphate synthase</fullName>
        <shortName evidence="9">TP synthase</shortName>
        <shortName evidence="9">TPS</shortName>
        <ecNumber evidence="9">2.5.1.3</ecNumber>
    </recommendedName>
    <alternativeName>
        <fullName evidence="9">Thiamine-phosphate pyrophosphorylase</fullName>
        <shortName evidence="9">TMP pyrophosphorylase</shortName>
        <shortName evidence="9">TMP-PPase</shortName>
    </alternativeName>
</protein>
<dbReference type="GO" id="GO:0005737">
    <property type="term" value="C:cytoplasm"/>
    <property type="evidence" value="ECO:0007669"/>
    <property type="project" value="TreeGrafter"/>
</dbReference>
<dbReference type="NCBIfam" id="NF002904">
    <property type="entry name" value="PRK03512.1"/>
    <property type="match status" value="1"/>
</dbReference>
<dbReference type="HAMAP" id="MF_00097">
    <property type="entry name" value="TMP_synthase"/>
    <property type="match status" value="1"/>
</dbReference>
<feature type="binding site" evidence="9">
    <location>
        <position position="370"/>
    </location>
    <ligand>
        <name>2-[(2R,5Z)-2-carboxy-4-methylthiazol-5(2H)-ylidene]ethyl phosphate</name>
        <dbReference type="ChEBI" id="CHEBI:62899"/>
    </ligand>
</feature>
<dbReference type="GO" id="GO:0000287">
    <property type="term" value="F:magnesium ion binding"/>
    <property type="evidence" value="ECO:0007669"/>
    <property type="project" value="UniProtKB-UniRule"/>
</dbReference>
<feature type="binding site" evidence="9">
    <location>
        <begin position="233"/>
        <end position="237"/>
    </location>
    <ligand>
        <name>4-amino-2-methyl-5-(diphosphooxymethyl)pyrimidine</name>
        <dbReference type="ChEBI" id="CHEBI:57841"/>
    </ligand>
</feature>
<dbReference type="Proteomes" id="UP000319979">
    <property type="component" value="Unassembled WGS sequence"/>
</dbReference>
<evidence type="ECO:0000256" key="5">
    <source>
        <dbReference type="ARBA" id="ARBA00022977"/>
    </source>
</evidence>
<evidence type="ECO:0000256" key="9">
    <source>
        <dbReference type="HAMAP-Rule" id="MF_00097"/>
    </source>
</evidence>
<dbReference type="SUPFAM" id="SSF51391">
    <property type="entry name" value="Thiamin phosphate synthase"/>
    <property type="match status" value="1"/>
</dbReference>
<reference evidence="13 14" key="1">
    <citation type="submission" date="2019-07" db="EMBL/GenBank/DDBJ databases">
        <title>Phenotypic and genotypic antimicrobial resistance traits of Vibrio cholerae non-O1/non-O139 isolated from a large Austrian lake frequently associated with cases of infection.</title>
        <authorList>
            <person name="Lepuschitz S."/>
            <person name="Baron S."/>
            <person name="Larvor E."/>
            <person name="Granier S."/>
            <person name="Pretzer C."/>
            <person name="Mach R.L."/>
            <person name="Farnleitner A.H."/>
            <person name="Ruppitsch W."/>
            <person name="Pleininger S."/>
            <person name="Indra A."/>
            <person name="Kirschner A.K.T."/>
        </authorList>
    </citation>
    <scope>NUCLEOTIDE SEQUENCE [LARGE SCALE GENOMIC DNA]</scope>
    <source>
        <strain evidence="13 14">A12JL36W90</strain>
    </source>
</reference>
<evidence type="ECO:0000256" key="11">
    <source>
        <dbReference type="RuleBase" id="RU004253"/>
    </source>
</evidence>
<sequence length="442" mass="49202">MVRLVFPSHLSALIGHVQYALLQAKEQGFAIQHIRLDVGSEARFILEKSEESLRIGSSLCSQEETSEPCDYYLDYVSENRVLPEAMMCNARCTVTVGFHYEYGFTLDKWQYGNAAEQLIIFIYPSESHRLNSKVNQHLAWVLASLALGFPIEDGLCIARAAITQGDSVSRETWPTQFERFPAVQSNIRSLSTQVFLTTRAFPTIDKAKFNLYPVVDDVNWIEHLLKLGVRTVQLRIKEPKQGDLEAQIIRAIALGREFNAQVFINDYWQLAIKHQAYGVHLGQEDLTSANLTELLDAGIRLGLSTHGYYELLIAAGIQPSYIALGHIFPTTTKQMPSKPQGLVRLAAYQRLVNQMPYQGQHGIPTVAIGGIDRSNIRDVLDCGVTAVAVVRAITESPDPSLAVQALSSAFADFVDAEYKLMATSESCEPLSCLVREVADAHR</sequence>
<dbReference type="NCBIfam" id="NF008933">
    <property type="entry name" value="PRK12290.1"/>
    <property type="match status" value="1"/>
</dbReference>
<name>A0A543Y3L4_VIBCL</name>
<keyword evidence="4 9" id="KW-0460">Magnesium</keyword>
<feature type="binding site" evidence="9">
    <location>
        <position position="304"/>
    </location>
    <ligand>
        <name>4-amino-2-methyl-5-(diphosphooxymethyl)pyrimidine</name>
        <dbReference type="ChEBI" id="CHEBI:57841"/>
    </ligand>
</feature>
<evidence type="ECO:0000256" key="1">
    <source>
        <dbReference type="ARBA" id="ARBA00005165"/>
    </source>
</evidence>
<dbReference type="InterPro" id="IPR022998">
    <property type="entry name" value="ThiamineP_synth_TenI"/>
</dbReference>
<evidence type="ECO:0000256" key="4">
    <source>
        <dbReference type="ARBA" id="ARBA00022842"/>
    </source>
</evidence>
<dbReference type="PANTHER" id="PTHR20857">
    <property type="entry name" value="THIAMINE-PHOSPHATE PYROPHOSPHORYLASE"/>
    <property type="match status" value="1"/>
</dbReference>
<dbReference type="EMBL" id="VIOS01000006">
    <property type="protein sequence ID" value="TQP17704.1"/>
    <property type="molecule type" value="Genomic_DNA"/>
</dbReference>
<feature type="binding site" evidence="9">
    <location>
        <begin position="330"/>
        <end position="332"/>
    </location>
    <ligand>
        <name>2-[(2R,5Z)-2-carboxy-4-methylthiazol-5(2H)-ylidene]ethyl phosphate</name>
        <dbReference type="ChEBI" id="CHEBI:62899"/>
    </ligand>
</feature>
<dbReference type="InterPro" id="IPR013785">
    <property type="entry name" value="Aldolase_TIM"/>
</dbReference>
<dbReference type="AlphaFoldDB" id="A0A543Y3L4"/>
<evidence type="ECO:0000256" key="2">
    <source>
        <dbReference type="ARBA" id="ARBA00022679"/>
    </source>
</evidence>
<evidence type="ECO:0000313" key="13">
    <source>
        <dbReference type="EMBL" id="TQP17704.1"/>
    </source>
</evidence>
<evidence type="ECO:0000256" key="3">
    <source>
        <dbReference type="ARBA" id="ARBA00022723"/>
    </source>
</evidence>